<evidence type="ECO:0000256" key="1">
    <source>
        <dbReference type="ARBA" id="ARBA00007274"/>
    </source>
</evidence>
<keyword evidence="3" id="KW-0012">Acyltransferase</keyword>
<dbReference type="PANTHER" id="PTHR23416:SF23">
    <property type="entry name" value="ACETYLTRANSFERASE C18B11.09C-RELATED"/>
    <property type="match status" value="1"/>
</dbReference>
<dbReference type="InterPro" id="IPR051159">
    <property type="entry name" value="Hexapeptide_acetyltransf"/>
</dbReference>
<dbReference type="Gene3D" id="2.160.10.10">
    <property type="entry name" value="Hexapeptide repeat proteins"/>
    <property type="match status" value="1"/>
</dbReference>
<sequence>MTSPPFQAPVNRGAPFRPRPWPLSSLRIGLHRLRLAWVRCTMAGDLVCGEHVAIARNADIRAPHHCRIGSYVSFGKNFTCETDLEIGDHVLVSSNVAIVGNDHPFDDPGRTVYTQPRRDDSAVRVGSDVLIGFGTIIVGPVAIGDGCIVGAGAVVVRDLPPYTICVGNPARPVRRRFADIGRVD</sequence>
<name>A0A419R2P0_9SPHN</name>
<gene>
    <name evidence="3" type="ORF">D6858_07815</name>
</gene>
<evidence type="ECO:0000256" key="2">
    <source>
        <dbReference type="ARBA" id="ARBA00022679"/>
    </source>
</evidence>
<dbReference type="InterPro" id="IPR001451">
    <property type="entry name" value="Hexapep"/>
</dbReference>
<dbReference type="PANTHER" id="PTHR23416">
    <property type="entry name" value="SIALIC ACID SYNTHASE-RELATED"/>
    <property type="match status" value="1"/>
</dbReference>
<comment type="caution">
    <text evidence="3">The sequence shown here is derived from an EMBL/GenBank/DDBJ whole genome shotgun (WGS) entry which is preliminary data.</text>
</comment>
<dbReference type="GO" id="GO:0005829">
    <property type="term" value="C:cytosol"/>
    <property type="evidence" value="ECO:0007669"/>
    <property type="project" value="TreeGrafter"/>
</dbReference>
<dbReference type="AlphaFoldDB" id="A0A419R2P0"/>
<protein>
    <submittedName>
        <fullName evidence="3">Acyltransferase</fullName>
    </submittedName>
</protein>
<keyword evidence="2 3" id="KW-0808">Transferase</keyword>
<dbReference type="SUPFAM" id="SSF51161">
    <property type="entry name" value="Trimeric LpxA-like enzymes"/>
    <property type="match status" value="1"/>
</dbReference>
<dbReference type="CDD" id="cd04647">
    <property type="entry name" value="LbH_MAT_like"/>
    <property type="match status" value="1"/>
</dbReference>
<evidence type="ECO:0000313" key="4">
    <source>
        <dbReference type="Proteomes" id="UP000284322"/>
    </source>
</evidence>
<organism evidence="3 4">
    <name type="scientific">Tsuneonella suprasediminis</name>
    <dbReference type="NCBI Taxonomy" id="2306996"/>
    <lineage>
        <taxon>Bacteria</taxon>
        <taxon>Pseudomonadati</taxon>
        <taxon>Pseudomonadota</taxon>
        <taxon>Alphaproteobacteria</taxon>
        <taxon>Sphingomonadales</taxon>
        <taxon>Erythrobacteraceae</taxon>
        <taxon>Tsuneonella</taxon>
    </lineage>
</organism>
<accession>A0A419R2P0</accession>
<reference evidence="3 4" key="1">
    <citation type="submission" date="2018-09" db="EMBL/GenBank/DDBJ databases">
        <title>Altererythrobacter sp.Ery1 and Ery12, the genome sequencing of novel strains in genus Alterythrobacter.</title>
        <authorList>
            <person name="Cheng H."/>
            <person name="Wu Y.-H."/>
            <person name="Fang C."/>
            <person name="Xu X.-W."/>
        </authorList>
    </citation>
    <scope>NUCLEOTIDE SEQUENCE [LARGE SCALE GENOMIC DNA]</scope>
    <source>
        <strain evidence="3 4">Ery12</strain>
    </source>
</reference>
<proteinExistence type="inferred from homology"/>
<dbReference type="Proteomes" id="UP000284322">
    <property type="component" value="Unassembled WGS sequence"/>
</dbReference>
<evidence type="ECO:0000313" key="3">
    <source>
        <dbReference type="EMBL" id="RJX68237.1"/>
    </source>
</evidence>
<comment type="similarity">
    <text evidence="1">Belongs to the transferase hexapeptide repeat family.</text>
</comment>
<dbReference type="Pfam" id="PF00132">
    <property type="entry name" value="Hexapep"/>
    <property type="match status" value="1"/>
</dbReference>
<keyword evidence="4" id="KW-1185">Reference proteome</keyword>
<dbReference type="OrthoDB" id="9815592at2"/>
<dbReference type="InterPro" id="IPR011004">
    <property type="entry name" value="Trimer_LpxA-like_sf"/>
</dbReference>
<dbReference type="GO" id="GO:0008374">
    <property type="term" value="F:O-acyltransferase activity"/>
    <property type="evidence" value="ECO:0007669"/>
    <property type="project" value="TreeGrafter"/>
</dbReference>
<dbReference type="EMBL" id="RAHJ01000018">
    <property type="protein sequence ID" value="RJX68237.1"/>
    <property type="molecule type" value="Genomic_DNA"/>
</dbReference>